<evidence type="ECO:0000313" key="10">
    <source>
        <dbReference type="Proteomes" id="UP000266861"/>
    </source>
</evidence>
<feature type="region of interest" description="Disordered" evidence="4">
    <location>
        <begin position="823"/>
        <end position="844"/>
    </location>
</feature>
<dbReference type="Pfam" id="PF12624">
    <property type="entry name" value="VPS13_N"/>
    <property type="match status" value="1"/>
</dbReference>
<evidence type="ECO:0000259" key="8">
    <source>
        <dbReference type="Pfam" id="PF25037"/>
    </source>
</evidence>
<feature type="domain" description="Intermembrane lipid transfer protein VPS13-like C-terminal" evidence="8">
    <location>
        <begin position="3113"/>
        <end position="3218"/>
    </location>
</feature>
<protein>
    <recommendedName>
        <fullName evidence="11">Vacuolar protein sorting-associated protein</fullName>
    </recommendedName>
</protein>
<comment type="caution">
    <text evidence="9">The sequence shown here is derived from an EMBL/GenBank/DDBJ whole genome shotgun (WGS) entry which is preliminary data.</text>
</comment>
<dbReference type="PANTHER" id="PTHR16166">
    <property type="entry name" value="VACUOLAR PROTEIN SORTING-ASSOCIATED PROTEIN VPS13"/>
    <property type="match status" value="1"/>
</dbReference>
<dbReference type="Pfam" id="PF25037">
    <property type="entry name" value="VPS13_C"/>
    <property type="match status" value="1"/>
</dbReference>
<feature type="region of interest" description="Disordered" evidence="4">
    <location>
        <begin position="1394"/>
        <end position="1446"/>
    </location>
</feature>
<dbReference type="InterPro" id="IPR026847">
    <property type="entry name" value="VPS13"/>
</dbReference>
<dbReference type="OrthoDB" id="428159at2759"/>
<feature type="domain" description="VPS13-like middle region" evidence="6">
    <location>
        <begin position="1146"/>
        <end position="1948"/>
    </location>
</feature>
<dbReference type="GO" id="GO:0045324">
    <property type="term" value="P:late endosome to vacuole transport"/>
    <property type="evidence" value="ECO:0007669"/>
    <property type="project" value="TreeGrafter"/>
</dbReference>
<feature type="compositionally biased region" description="Low complexity" evidence="4">
    <location>
        <begin position="1395"/>
        <end position="1405"/>
    </location>
</feature>
<feature type="compositionally biased region" description="Low complexity" evidence="4">
    <location>
        <begin position="1421"/>
        <end position="1442"/>
    </location>
</feature>
<organism evidence="9 10">
    <name type="scientific">Diversispora epigaea</name>
    <dbReference type="NCBI Taxonomy" id="1348612"/>
    <lineage>
        <taxon>Eukaryota</taxon>
        <taxon>Fungi</taxon>
        <taxon>Fungi incertae sedis</taxon>
        <taxon>Mucoromycota</taxon>
        <taxon>Glomeromycotina</taxon>
        <taxon>Glomeromycetes</taxon>
        <taxon>Diversisporales</taxon>
        <taxon>Diversisporaceae</taxon>
        <taxon>Diversispora</taxon>
    </lineage>
</organism>
<feature type="region of interest" description="Disordered" evidence="4">
    <location>
        <begin position="1785"/>
        <end position="1805"/>
    </location>
</feature>
<feature type="compositionally biased region" description="Basic and acidic residues" evidence="4">
    <location>
        <begin position="554"/>
        <end position="568"/>
    </location>
</feature>
<feature type="region of interest" description="Disordered" evidence="4">
    <location>
        <begin position="554"/>
        <end position="577"/>
    </location>
</feature>
<sequence length="3241" mass="369262">MLESLVANVLNRFLGAYVSNLENNQLNIEIWTGDVKLRNLQLKKEALDKFNLPIDILEGYLGELTLNIPWTDLKNKPVKVFINNVYLLAVPKAESEYDPQEEERRAQQLKKEKLENDELLHSNSPDLAGENDQKNQSFVNQLVTKIVDNLQISINNIHIRYEDKLSDPGYLFAIGLTLSEFSAVSTDDNWKPTFIEGETSNIKKLITLGSLAIYWNTDSRSLSGYSTNEAVELFTSLIASEQQIPSEHQYVLKPVSGTGRVVLTKKFNIEIPKNSATLLFDELGFVLDDEQYRDALLMVDLFHFYLRQQQYRKFRPPKEITPKKNPRAWLKFATDCIISEIRERNRKLTWEYFAQRRDDRRLYVKLHKDKLLEKISTEDLKKLEDLEWKLSYEDIRFYRSIAKSQLKKEKEYLAKKRKEKQENTSQQTGWFSGWWYGGQTDNAAEDAILNEKQRQELYNAIDYDEDAIPENMDMDMPKEWVKLSLMTKLKTGSFALKKDPHGKNVKILHVLFDTVTANFIQRPDSFQAETALGSLSVEDGSTDGTLYPKIVRVKREHESTSDKTDLTRNNRASEVGYDEETNNPFFQLVFENNPLDGRADNGLSMKMKHLEVIYNVKTIEAITDFFRPPEQQLESISALIEAAGDTLEGIKAQTRAGLEFALEEHKTIDVKIDMNAPIIIVPENCINRDAQVIVLDSGHISVESKLVKKSDISEIQSKIGDNYSDENYKQLQSLMYDRFSVQLTSTQLLVGQSVEQCLAQIREVDSKYDLHLIDRINMQFNVEMSIVPRVTNITKFKVSGHLPLLKANFSDRKYKIMMNIIDKVTPSSPSSPPPSNVQESQSISREIVDDKLSISKLTNELVKERAFKDKKDVQRDRLKHRDSIVMAEKLGLGKTLHDLIVIDEDKDTHEDHAEEFFDAQDTEPPQSKVNQKTFEFEFKVDKFITTVKKADPDPDKPEIVLVDMVLEHFGLKYVLSSFDMSAEVVLKSLSVEDKMDTGSEFRHIAASEGYGNTQSDDSKDLVHVKYSKVNSKSPEYMTKYEGIDQSVDIEMSTINVIVTRKSILKLYNFVLDTFTSSKATTTPISATVSSLPLLEESNESSIETEKPPPQTTMRVKVKLNSIRFILNNDGTRLATGLLSHARVAVLLRQNTIRVGAQLGNFSLSDDMADANRAESLRQLLTIEGEDLAVFKYETFDENEPGFPGYDSSVSLRTGSAKLTFLEEPIRLLLDFGSKFAQMKGLYDSARKAAMSQAVHLQEKVSMLHYEIVINTPIVTFPRNANSLDMVVANLGEFSASNEFIHNDNDENYLTKIKAQLQKIRLSSIFYFPNNESPQNLQIIDEFDINFNISYSEHIEDSKRPDMEIDGKMSDVIMKLTEKQYKFLFDLSNTVPRAFSSPSSPDTSSSPKDKKKKKKSGKSSKNKNNYNNNNNDNDNNNDINSPNQDTTVKEEFDKKRWTAVDFVFKMNHIYLEIFSGDGFQVKNLDEISLSKFSLNQNDTIFKMMNDGSMEGELCIRSVTLNDTRPNIKNVYREILPAVNKDSSQLNVYRETSPAVNKEQSQFSIGFTMTSGIERDIIAIVTFNSPTVILTLDHLFATRNYFMSAFENSSTNEDEQNEQNENRSGSQSPTSPNSPTSSSNSSVHSQSPMLPPRPIAVQPQQKQTTQTTIFNYRVTVENAEIILLANPHLASTEAVILSAQQLVLAKQGIMSLAVDQIGMFLCRMDKRESTQLRFIDNFNFNMSMDTRSSKPGQQLTNIEVDVGPLILRVSYRDVLLISSIVNKVSELSSQSTADEPEPTEKDTEPSDINALRTFNYEKLATPKKNNSKGRYSNTQASVTRELLKATFQGTRLILIGDEHDIPMIDGKCNDFTVTVKDWSSQMSVDATISTYMNYFNLTNSHWEPLIEPWQYSLHASKNLNPESMVIDISSQKRLELNITHIFIETMWTTLSILNHESEHVLSTDRGSKTPYKLRNKTGYNMHIWAVSSDDAKDTVVEELNDGHELNWRFDDWRKTRESMNITKNILGTQFDGALWESIKEIPVDREGETLYSLRPKIENVSHRLVVHVKLEDNIKVVTFRSALVVENRTLFVVELLIVDNHENAMSTVHRIAPGEDFPVPIEYAYHNKLKMRPEGGFGYNWSSESLYWKDFLNPNPITSLSCENVQHEDGPFRFQVFARYSKNDPLIKSYPYMAIRLSAPIQVENLLPYDINFCIRVTDDKQNRDWADNFLRKGQVTSFHYIELGNLLLKIDVLDTDYNTSEFSVIRASNRYEYNTEDQLTLTDNEGLKLNLKIHYSEIPDSGGAFKYSIYSPYVMINKTGLDMVFKSKSVMSFMQAPKFAAGQGWLRKKNQNTAPYMFSYPNEETRYRALLKVGDSEWSKQLSFEAVGTFLEVVVPSATKTEEIHLGVSIQEGHQKYKLTKIVTFTPRFIIKNNLNEDLNFREPESKVLNSVKARDRAALHFLRQGDVKQLMLCYPGLNSGLNPWSAPINIDELGRVHLKLGKSGEEIDLIRTEILLEDATVFVIFNKEEGKWPFRIENFSDVEVSFYQQDVVNRDFFGNNSQSGSAKRYTLKPGNTIPYSWDYPALKEKRLVLNISNQERVVNIQEIGSLIPFKYSHNNEHGILSIEVIADGPTQVLLLTNYKQSESVFRPRTPSISSSNDGNSNRGDSFEVIDFDSVTTLTFQIRLEGIGISVINKRMQELLYASARGLEFKYSDSTLYQSINFVVKWLQIDNQLYGGLYPIILYPTVVPKDSKEIEVHPAFHTSLIKAKDESHGVNYIKYFSILLQEMTFEIDEDFLFSLLEFTKIQGPSSEEEAEDRPLVEGASDIPEPKSAEGDNQLYFEVLHIHPMKLNISFVRTERINVENKPAPRNPIMFFFNVLTMAIGNINDAPVTLNALAMENMRVSFPVLVDRIRKHYGDAFFYQVHKIVGSADFLGNPVGLFNNISSGVVDIFYEPYQGFVMSDRPQDLGFGLAKGATSFFKKTVYGFSDSFSKFTGSIGKGLSVATMDKTYQDRRRMSQFRNRPKHALYGVTQGSKSLVTSIGSGIEGLVRKPIEGAEREGAAGFFKGVGKGFVGLVTKPVVGVFDLASNVTEGIRNTTTVFDENDIAPVREPRFVGRDGILKPYSQKEALGQSWLKQLEDGKYFEEEYIAHLPLGGNEQVIMLTRTRIMLIKCRRAKVDWEVPFSDLETISLQTTGILLMLKRNSPGPFIPITEATSKQWFEIKMEQVINEYNSNKR</sequence>
<reference evidence="9 10" key="1">
    <citation type="submission" date="2018-08" db="EMBL/GenBank/DDBJ databases">
        <title>Genome and evolution of the arbuscular mycorrhizal fungus Diversispora epigaea (formerly Glomus versiforme) and its bacterial endosymbionts.</title>
        <authorList>
            <person name="Sun X."/>
            <person name="Fei Z."/>
            <person name="Harrison M."/>
        </authorList>
    </citation>
    <scope>NUCLEOTIDE SEQUENCE [LARGE SCALE GENOMIC DNA]</scope>
    <source>
        <strain evidence="9 10">IT104</strain>
    </source>
</reference>
<dbReference type="Pfam" id="PF25033">
    <property type="entry name" value="VPS13_M"/>
    <property type="match status" value="1"/>
</dbReference>
<keyword evidence="10" id="KW-1185">Reference proteome</keyword>
<feature type="domain" description="Chorein N-terminal" evidence="5">
    <location>
        <begin position="1"/>
        <end position="871"/>
    </location>
</feature>
<dbReference type="Pfam" id="PF25036">
    <property type="entry name" value="VPS13_VAB"/>
    <property type="match status" value="1"/>
</dbReference>
<proteinExistence type="inferred from homology"/>
<feature type="compositionally biased region" description="Low complexity" evidence="4">
    <location>
        <begin position="1620"/>
        <end position="1646"/>
    </location>
</feature>
<gene>
    <name evidence="9" type="ORF">Glove_144g126</name>
</gene>
<evidence type="ECO:0000256" key="2">
    <source>
        <dbReference type="ARBA" id="ARBA00022448"/>
    </source>
</evidence>
<evidence type="ECO:0000256" key="3">
    <source>
        <dbReference type="ARBA" id="ARBA00023055"/>
    </source>
</evidence>
<dbReference type="InterPro" id="IPR026854">
    <property type="entry name" value="VPS13_N"/>
</dbReference>
<evidence type="ECO:0000256" key="1">
    <source>
        <dbReference type="ARBA" id="ARBA00006545"/>
    </source>
</evidence>
<dbReference type="GO" id="GO:0007005">
    <property type="term" value="P:mitochondrion organization"/>
    <property type="evidence" value="ECO:0007669"/>
    <property type="project" value="TreeGrafter"/>
</dbReference>
<dbReference type="GO" id="GO:0045053">
    <property type="term" value="P:protein retention in Golgi apparatus"/>
    <property type="evidence" value="ECO:0007669"/>
    <property type="project" value="TreeGrafter"/>
</dbReference>
<keyword evidence="2" id="KW-0813">Transport</keyword>
<dbReference type="PANTHER" id="PTHR16166:SF93">
    <property type="entry name" value="INTERMEMBRANE LIPID TRANSFER PROTEIN VPS13"/>
    <property type="match status" value="1"/>
</dbReference>
<evidence type="ECO:0000259" key="5">
    <source>
        <dbReference type="Pfam" id="PF12624"/>
    </source>
</evidence>
<evidence type="ECO:0008006" key="11">
    <source>
        <dbReference type="Google" id="ProtNLM"/>
    </source>
</evidence>
<feature type="region of interest" description="Disordered" evidence="4">
    <location>
        <begin position="2811"/>
        <end position="2834"/>
    </location>
</feature>
<dbReference type="STRING" id="1348612.A0A397IU65"/>
<feature type="compositionally biased region" description="Basic residues" evidence="4">
    <location>
        <begin position="1408"/>
        <end position="1420"/>
    </location>
</feature>
<dbReference type="InterPro" id="IPR009543">
    <property type="entry name" value="VPS13_VAB"/>
</dbReference>
<evidence type="ECO:0000313" key="9">
    <source>
        <dbReference type="EMBL" id="RHZ79501.1"/>
    </source>
</evidence>
<evidence type="ECO:0000256" key="4">
    <source>
        <dbReference type="SAM" id="MobiDB-lite"/>
    </source>
</evidence>
<evidence type="ECO:0000259" key="6">
    <source>
        <dbReference type="Pfam" id="PF25033"/>
    </source>
</evidence>
<keyword evidence="3" id="KW-0445">Lipid transport</keyword>
<dbReference type="InterPro" id="IPR056748">
    <property type="entry name" value="VPS13-like_C"/>
</dbReference>
<dbReference type="GO" id="GO:0006869">
    <property type="term" value="P:lipid transport"/>
    <property type="evidence" value="ECO:0007669"/>
    <property type="project" value="UniProtKB-KW"/>
</dbReference>
<comment type="similarity">
    <text evidence="1">Belongs to the VPS13 family.</text>
</comment>
<dbReference type="GO" id="GO:0006623">
    <property type="term" value="P:protein targeting to vacuole"/>
    <property type="evidence" value="ECO:0007669"/>
    <property type="project" value="TreeGrafter"/>
</dbReference>
<dbReference type="InterPro" id="IPR056747">
    <property type="entry name" value="VPS13-like_M"/>
</dbReference>
<evidence type="ECO:0000259" key="7">
    <source>
        <dbReference type="Pfam" id="PF25036"/>
    </source>
</evidence>
<dbReference type="EMBL" id="PQFF01000135">
    <property type="protein sequence ID" value="RHZ79501.1"/>
    <property type="molecule type" value="Genomic_DNA"/>
</dbReference>
<name>A0A397IU65_9GLOM</name>
<dbReference type="Proteomes" id="UP000266861">
    <property type="component" value="Unassembled WGS sequence"/>
</dbReference>
<feature type="region of interest" description="Disordered" evidence="4">
    <location>
        <begin position="1607"/>
        <end position="1660"/>
    </location>
</feature>
<feature type="domain" description="Vacuolar protein sorting-associated protein 13 VPS13 adaptor binding" evidence="7">
    <location>
        <begin position="2009"/>
        <end position="2587"/>
    </location>
</feature>
<accession>A0A397IU65</accession>